<name>A0A1B0AIU2_GLOPL</name>
<sequence>MVNKAYRTVLHNNLFQKHTLVFLCLNRSHSFISTMGKEKKERKSKGIKNPPHTANAADLFAFYSNFTKKVRMDLHKSVTHLTQYKTLHMENVDTIEDLSDKLRERDEKIKKINEEINRLKQANEKSKEDARMAREQFYKLELSYDENVTLLKKQIEKLSQEISKTNIEKNKQIAEITKRCDDLQQQCAEEVQACENLNIEYNGAIKEINDLKQQLVENKKDFEDFKKAEELEAEALNKKFEDQFRKLHEELEKKELDVQRAVNDKADMEKEKDRIIALLRYRVREIKRVFFQPALLVQPRITKKPINEIQNPEQTAGVNIAKTEPMVHSSSSSDEDIPLQNLVQPTQNTNLVPPSNEQPECKRNRKRCLKRFEEPHDRSPSFLRSNSDEEGGFSSFDEWRPSIKRFKKVATLSKNTSDAFDNLKLSSK</sequence>
<feature type="compositionally biased region" description="Polar residues" evidence="2">
    <location>
        <begin position="344"/>
        <end position="358"/>
    </location>
</feature>
<feature type="coiled-coil region" evidence="1">
    <location>
        <begin position="95"/>
        <end position="271"/>
    </location>
</feature>
<feature type="region of interest" description="Disordered" evidence="2">
    <location>
        <begin position="372"/>
        <end position="396"/>
    </location>
</feature>
<organism evidence="3 4">
    <name type="scientific">Glossina pallidipes</name>
    <name type="common">Tsetse fly</name>
    <dbReference type="NCBI Taxonomy" id="7398"/>
    <lineage>
        <taxon>Eukaryota</taxon>
        <taxon>Metazoa</taxon>
        <taxon>Ecdysozoa</taxon>
        <taxon>Arthropoda</taxon>
        <taxon>Hexapoda</taxon>
        <taxon>Insecta</taxon>
        <taxon>Pterygota</taxon>
        <taxon>Neoptera</taxon>
        <taxon>Endopterygota</taxon>
        <taxon>Diptera</taxon>
        <taxon>Brachycera</taxon>
        <taxon>Muscomorpha</taxon>
        <taxon>Hippoboscoidea</taxon>
        <taxon>Glossinidae</taxon>
        <taxon>Glossina</taxon>
    </lineage>
</organism>
<dbReference type="EnsemblMetazoa" id="GPAI047196-RA">
    <property type="protein sequence ID" value="GPAI047196-PA"/>
    <property type="gene ID" value="GPAI047196"/>
</dbReference>
<accession>A0A1B0AIU2</accession>
<evidence type="ECO:0000313" key="3">
    <source>
        <dbReference type="EnsemblMetazoa" id="GPAI047196-PA"/>
    </source>
</evidence>
<keyword evidence="4" id="KW-1185">Reference proteome</keyword>
<protein>
    <submittedName>
        <fullName evidence="3">Uncharacterized protein</fullName>
    </submittedName>
</protein>
<evidence type="ECO:0000313" key="4">
    <source>
        <dbReference type="Proteomes" id="UP000092445"/>
    </source>
</evidence>
<proteinExistence type="predicted"/>
<evidence type="ECO:0000256" key="2">
    <source>
        <dbReference type="SAM" id="MobiDB-lite"/>
    </source>
</evidence>
<keyword evidence="1" id="KW-0175">Coiled coil</keyword>
<dbReference type="AlphaFoldDB" id="A0A1B0AIU2"/>
<dbReference type="VEuPathDB" id="VectorBase:GPAI047196"/>
<feature type="region of interest" description="Disordered" evidence="2">
    <location>
        <begin position="344"/>
        <end position="363"/>
    </location>
</feature>
<dbReference type="Proteomes" id="UP000092445">
    <property type="component" value="Unassembled WGS sequence"/>
</dbReference>
<reference evidence="4" key="1">
    <citation type="submission" date="2014-03" db="EMBL/GenBank/DDBJ databases">
        <authorList>
            <person name="Aksoy S."/>
            <person name="Warren W."/>
            <person name="Wilson R.K."/>
        </authorList>
    </citation>
    <scope>NUCLEOTIDE SEQUENCE [LARGE SCALE GENOMIC DNA]</scope>
    <source>
        <strain evidence="4">IAEA</strain>
    </source>
</reference>
<reference evidence="3" key="2">
    <citation type="submission" date="2020-05" db="UniProtKB">
        <authorList>
            <consortium name="EnsemblMetazoa"/>
        </authorList>
    </citation>
    <scope>IDENTIFICATION</scope>
    <source>
        <strain evidence="3">IAEA</strain>
    </source>
</reference>
<evidence type="ECO:0000256" key="1">
    <source>
        <dbReference type="SAM" id="Coils"/>
    </source>
</evidence>